<comment type="subcellular location">
    <subcellularLocation>
        <location evidence="1">Membrane</location>
        <topology evidence="1">Multi-pass membrane protein</topology>
    </subcellularLocation>
</comment>
<feature type="domain" description="EamA" evidence="7">
    <location>
        <begin position="151"/>
        <end position="281"/>
    </location>
</feature>
<dbReference type="InterPro" id="IPR037185">
    <property type="entry name" value="EmrE-like"/>
</dbReference>
<evidence type="ECO:0000259" key="7">
    <source>
        <dbReference type="Pfam" id="PF00892"/>
    </source>
</evidence>
<dbReference type="InterPro" id="IPR050638">
    <property type="entry name" value="AA-Vitamin_Transporters"/>
</dbReference>
<evidence type="ECO:0000256" key="4">
    <source>
        <dbReference type="ARBA" id="ARBA00022989"/>
    </source>
</evidence>
<proteinExistence type="inferred from homology"/>
<evidence type="ECO:0000256" key="3">
    <source>
        <dbReference type="ARBA" id="ARBA00022692"/>
    </source>
</evidence>
<protein>
    <submittedName>
        <fullName evidence="8">Multidrug DMT transporter permease</fullName>
    </submittedName>
</protein>
<reference evidence="9" key="2">
    <citation type="submission" date="2016-01" db="EMBL/GenBank/DDBJ databases">
        <title>First complete genome sequence of a species in the genus Microterricola, an extremophilic cold active enzyme producing strain ERGS5:02 isolated from Sikkim Himalaya.</title>
        <authorList>
            <person name="Kumar R."/>
            <person name="Singh D."/>
            <person name="Swarnkar M.K."/>
        </authorList>
    </citation>
    <scope>NUCLEOTIDE SEQUENCE [LARGE SCALE GENOMIC DNA]</scope>
    <source>
        <strain evidence="9">ERGS5:02</strain>
    </source>
</reference>
<dbReference type="PANTHER" id="PTHR32322">
    <property type="entry name" value="INNER MEMBRANE TRANSPORTER"/>
    <property type="match status" value="1"/>
</dbReference>
<feature type="transmembrane region" description="Helical" evidence="6">
    <location>
        <begin position="182"/>
        <end position="203"/>
    </location>
</feature>
<evidence type="ECO:0000256" key="6">
    <source>
        <dbReference type="SAM" id="Phobius"/>
    </source>
</evidence>
<dbReference type="Proteomes" id="UP000058305">
    <property type="component" value="Chromosome"/>
</dbReference>
<feature type="transmembrane region" description="Helical" evidence="6">
    <location>
        <begin position="44"/>
        <end position="65"/>
    </location>
</feature>
<feature type="transmembrane region" description="Helical" evidence="6">
    <location>
        <begin position="241"/>
        <end position="261"/>
    </location>
</feature>
<evidence type="ECO:0000256" key="5">
    <source>
        <dbReference type="ARBA" id="ARBA00023136"/>
    </source>
</evidence>
<comment type="similarity">
    <text evidence="2">Belongs to the EamA transporter family.</text>
</comment>
<keyword evidence="3 6" id="KW-0812">Transmembrane</keyword>
<feature type="transmembrane region" description="Helical" evidence="6">
    <location>
        <begin position="209"/>
        <end position="229"/>
    </location>
</feature>
<gene>
    <name evidence="8" type="ORF">AWU67_09330</name>
</gene>
<dbReference type="Pfam" id="PF00892">
    <property type="entry name" value="EamA"/>
    <property type="match status" value="1"/>
</dbReference>
<dbReference type="Gene3D" id="1.10.3730.20">
    <property type="match status" value="1"/>
</dbReference>
<sequence length="303" mass="31217">MSAQSTTPEAHLARRGTIGAATQVGTEVSINLGSALAGVAMPLVGAPVVVAVRQIVMTLVLVPIYRPKRAELSWARLWPAVALGVVMAVMNLSFYASVHIIGLGLAATIEFLGPLALALAVSRRLLDFVCALAAGAGVVLLTGLDGTVDLVGITLALIAGASWAGYILFTRRVALTLPGLEGLTVAGIVSLVLVLPIAIFTFDAAALDWGLLGLLVAIGVLSSALPYSLDTFILRRVDTRVYAIITACGPAIAALFGWLILGEQFSALQIVAIGLVCAAAATAIATQSQRPSSDLERTAEAQL</sequence>
<feature type="transmembrane region" description="Helical" evidence="6">
    <location>
        <begin position="125"/>
        <end position="144"/>
    </location>
</feature>
<keyword evidence="9" id="KW-1185">Reference proteome</keyword>
<dbReference type="KEGG" id="mvd:AWU67_09330"/>
<dbReference type="InterPro" id="IPR000620">
    <property type="entry name" value="EamA_dom"/>
</dbReference>
<evidence type="ECO:0000313" key="9">
    <source>
        <dbReference type="Proteomes" id="UP000058305"/>
    </source>
</evidence>
<name>A0A0X8E252_9MICO</name>
<keyword evidence="5 6" id="KW-0472">Membrane</keyword>
<dbReference type="EMBL" id="CP014145">
    <property type="protein sequence ID" value="AMB59026.1"/>
    <property type="molecule type" value="Genomic_DNA"/>
</dbReference>
<reference evidence="8 9" key="1">
    <citation type="journal article" date="2016" name="J. Biotechnol.">
        <title>First complete genome sequence of a species in the genus Microterricola, an extremophilic cold active enzyme producing bacterial strain ERGS5:02 isolated from Sikkim Himalaya.</title>
        <authorList>
            <person name="Himanshu"/>
            <person name="Swarnkar M.K."/>
            <person name="Singh D."/>
            <person name="Kumar R."/>
        </authorList>
    </citation>
    <scope>NUCLEOTIDE SEQUENCE [LARGE SCALE GENOMIC DNA]</scope>
    <source>
        <strain evidence="8 9">ERGS5:02</strain>
    </source>
</reference>
<accession>A0A0X8E252</accession>
<evidence type="ECO:0000256" key="1">
    <source>
        <dbReference type="ARBA" id="ARBA00004141"/>
    </source>
</evidence>
<dbReference type="GO" id="GO:0016020">
    <property type="term" value="C:membrane"/>
    <property type="evidence" value="ECO:0007669"/>
    <property type="project" value="UniProtKB-SubCell"/>
</dbReference>
<feature type="transmembrane region" description="Helical" evidence="6">
    <location>
        <begin position="100"/>
        <end position="118"/>
    </location>
</feature>
<dbReference type="RefSeq" id="WP_067228179.1">
    <property type="nucleotide sequence ID" value="NZ_CP014145.1"/>
</dbReference>
<organism evidence="8 9">
    <name type="scientific">Microterricola viridarii</name>
    <dbReference type="NCBI Taxonomy" id="412690"/>
    <lineage>
        <taxon>Bacteria</taxon>
        <taxon>Bacillati</taxon>
        <taxon>Actinomycetota</taxon>
        <taxon>Actinomycetes</taxon>
        <taxon>Micrococcales</taxon>
        <taxon>Microbacteriaceae</taxon>
        <taxon>Microterricola</taxon>
    </lineage>
</organism>
<feature type="transmembrane region" description="Helical" evidence="6">
    <location>
        <begin position="77"/>
        <end position="94"/>
    </location>
</feature>
<feature type="transmembrane region" description="Helical" evidence="6">
    <location>
        <begin position="267"/>
        <end position="285"/>
    </location>
</feature>
<evidence type="ECO:0000313" key="8">
    <source>
        <dbReference type="EMBL" id="AMB59026.1"/>
    </source>
</evidence>
<dbReference type="AlphaFoldDB" id="A0A0X8E252"/>
<keyword evidence="4 6" id="KW-1133">Transmembrane helix</keyword>
<feature type="transmembrane region" description="Helical" evidence="6">
    <location>
        <begin position="150"/>
        <end position="170"/>
    </location>
</feature>
<dbReference type="SUPFAM" id="SSF103481">
    <property type="entry name" value="Multidrug resistance efflux transporter EmrE"/>
    <property type="match status" value="1"/>
</dbReference>
<evidence type="ECO:0000256" key="2">
    <source>
        <dbReference type="ARBA" id="ARBA00007362"/>
    </source>
</evidence>
<dbReference type="PANTHER" id="PTHR32322:SF2">
    <property type="entry name" value="EAMA DOMAIN-CONTAINING PROTEIN"/>
    <property type="match status" value="1"/>
</dbReference>
<dbReference type="OrthoDB" id="9815120at2"/>